<sequence length="493" mass="54993">MTESCSPVQGHDDFEVFLARLRDALHRGLEPGEVSWERSAQTSLLDEADSAPAAIDAAAERARPVLRLPRGFIELLRVAMLHEGADRFHAAHTLAVAILQDRRAWSDVLRGDRLQLERMAREVRREIHKMHAFVRFRPMNDDDGECFVAWFEPTHRIVRAAAPFFVDRFAAMRWAILTPQESVHWDRRELRFGPAARRADAPGPDGGEALWIEYYRSIFNPARANLTMMRREMPVRFWRNLPEAAQISSLLREAQSRATDMQSQVTPPRERRAGQRGCGQDDPALLQAPAGDGPTERLAVLARRAAGCEACPFSADATQTVWGEGAAHAALMLVGEQPGDQEDLAGRPFVGPAGQLLRRAIAQLGWPADQIYLTNAVKHFKYEWRGKRRIHKTAAQREALACADWLEAEIDAVRPRALVALGRTALTSLMGRPLSIEEHAGQWLRRRVDGLPVYVMPHPAAVLRAGDADSGTREAEWTRLLAGAGQALRADGD</sequence>
<evidence type="ECO:0000256" key="2">
    <source>
        <dbReference type="ARBA" id="ARBA00019403"/>
    </source>
</evidence>
<dbReference type="Gene3D" id="3.40.470.10">
    <property type="entry name" value="Uracil-DNA glycosylase-like domain"/>
    <property type="match status" value="1"/>
</dbReference>
<keyword evidence="4" id="KW-0479">Metal-binding</keyword>
<dbReference type="InterPro" id="IPR023875">
    <property type="entry name" value="DNA_repair_put"/>
</dbReference>
<keyword evidence="8" id="KW-0411">Iron-sulfur</keyword>
<dbReference type="InterPro" id="IPR051536">
    <property type="entry name" value="UDG_Type-4/5"/>
</dbReference>
<dbReference type="Pfam" id="PF03167">
    <property type="entry name" value="UDG"/>
    <property type="match status" value="1"/>
</dbReference>
<dbReference type="SMART" id="SM00986">
    <property type="entry name" value="UDG"/>
    <property type="match status" value="1"/>
</dbReference>
<evidence type="ECO:0000256" key="7">
    <source>
        <dbReference type="ARBA" id="ARBA00023004"/>
    </source>
</evidence>
<evidence type="ECO:0000256" key="9">
    <source>
        <dbReference type="ARBA" id="ARBA00023204"/>
    </source>
</evidence>
<reference evidence="12" key="1">
    <citation type="submission" date="2023-06" db="EMBL/GenBank/DDBJ databases">
        <authorList>
            <person name="Jiang Y."/>
            <person name="Liu Q."/>
        </authorList>
    </citation>
    <scope>NUCLEOTIDE SEQUENCE</scope>
    <source>
        <strain evidence="12">CGMCC 1.12089</strain>
    </source>
</reference>
<feature type="compositionally biased region" description="Polar residues" evidence="10">
    <location>
        <begin position="256"/>
        <end position="266"/>
    </location>
</feature>
<name>A0ABT7NDF1_9BURK</name>
<evidence type="ECO:0000256" key="4">
    <source>
        <dbReference type="ARBA" id="ARBA00022723"/>
    </source>
</evidence>
<keyword evidence="13" id="KW-1185">Reference proteome</keyword>
<dbReference type="PANTHER" id="PTHR33693">
    <property type="entry name" value="TYPE-5 URACIL-DNA GLYCOSYLASE"/>
    <property type="match status" value="1"/>
</dbReference>
<dbReference type="SUPFAM" id="SSF52141">
    <property type="entry name" value="Uracil-DNA glycosylase-like"/>
    <property type="match status" value="1"/>
</dbReference>
<dbReference type="CDD" id="cd10030">
    <property type="entry name" value="UDG-F4_TTUDGA_SPO1dp_like"/>
    <property type="match status" value="1"/>
</dbReference>
<evidence type="ECO:0000256" key="8">
    <source>
        <dbReference type="ARBA" id="ARBA00023014"/>
    </source>
</evidence>
<dbReference type="RefSeq" id="WP_286661079.1">
    <property type="nucleotide sequence ID" value="NZ_JASZYV010000003.1"/>
</dbReference>
<feature type="region of interest" description="Disordered" evidence="10">
    <location>
        <begin position="255"/>
        <end position="292"/>
    </location>
</feature>
<proteinExistence type="inferred from homology"/>
<keyword evidence="7" id="KW-0408">Iron</keyword>
<dbReference type="NCBIfam" id="TIGR03915">
    <property type="entry name" value="SAM_7_link_chp"/>
    <property type="match status" value="1"/>
</dbReference>
<comment type="similarity">
    <text evidence="1">Belongs to the uracil-DNA glycosylase (UDG) superfamily. Type 4 (UDGa) family.</text>
</comment>
<dbReference type="PANTHER" id="PTHR33693:SF9">
    <property type="entry name" value="TYPE-4 URACIL-DNA GLYCOSYLASE"/>
    <property type="match status" value="1"/>
</dbReference>
<keyword evidence="3" id="KW-0004">4Fe-4S</keyword>
<evidence type="ECO:0000256" key="6">
    <source>
        <dbReference type="ARBA" id="ARBA00022801"/>
    </source>
</evidence>
<comment type="caution">
    <text evidence="12">The sequence shown here is derived from an EMBL/GenBank/DDBJ whole genome shotgun (WGS) entry which is preliminary data.</text>
</comment>
<evidence type="ECO:0000313" key="13">
    <source>
        <dbReference type="Proteomes" id="UP001174908"/>
    </source>
</evidence>
<dbReference type="InterPro" id="IPR005122">
    <property type="entry name" value="Uracil-DNA_glycosylase-like"/>
</dbReference>
<keyword evidence="5" id="KW-0227">DNA damage</keyword>
<evidence type="ECO:0000256" key="3">
    <source>
        <dbReference type="ARBA" id="ARBA00022485"/>
    </source>
</evidence>
<organism evidence="12 13">
    <name type="scientific">Variovorax dokdonensis</name>
    <dbReference type="NCBI Taxonomy" id="344883"/>
    <lineage>
        <taxon>Bacteria</taxon>
        <taxon>Pseudomonadati</taxon>
        <taxon>Pseudomonadota</taxon>
        <taxon>Betaproteobacteria</taxon>
        <taxon>Burkholderiales</taxon>
        <taxon>Comamonadaceae</taxon>
        <taxon>Variovorax</taxon>
    </lineage>
</organism>
<dbReference type="Proteomes" id="UP001174908">
    <property type="component" value="Unassembled WGS sequence"/>
</dbReference>
<accession>A0ABT7NDF1</accession>
<evidence type="ECO:0000259" key="11">
    <source>
        <dbReference type="SMART" id="SM00986"/>
    </source>
</evidence>
<protein>
    <recommendedName>
        <fullName evidence="2">Type-4 uracil-DNA glycosylase</fullName>
    </recommendedName>
</protein>
<dbReference type="EMBL" id="JASZYV010000003">
    <property type="protein sequence ID" value="MDM0045977.1"/>
    <property type="molecule type" value="Genomic_DNA"/>
</dbReference>
<evidence type="ECO:0000256" key="1">
    <source>
        <dbReference type="ARBA" id="ARBA00006521"/>
    </source>
</evidence>
<keyword evidence="6" id="KW-0378">Hydrolase</keyword>
<evidence type="ECO:0000256" key="10">
    <source>
        <dbReference type="SAM" id="MobiDB-lite"/>
    </source>
</evidence>
<dbReference type="Pfam" id="PF13566">
    <property type="entry name" value="DUF4130"/>
    <property type="match status" value="1"/>
</dbReference>
<dbReference type="InterPro" id="IPR036895">
    <property type="entry name" value="Uracil-DNA_glycosylase-like_sf"/>
</dbReference>
<dbReference type="InterPro" id="IPR005273">
    <property type="entry name" value="Ura-DNA_glyco_family4"/>
</dbReference>
<dbReference type="SMART" id="SM00987">
    <property type="entry name" value="UreE_C"/>
    <property type="match status" value="1"/>
</dbReference>
<feature type="domain" description="Uracil-DNA glycosylase-like" evidence="11">
    <location>
        <begin position="322"/>
        <end position="482"/>
    </location>
</feature>
<dbReference type="InterPro" id="IPR025404">
    <property type="entry name" value="DUF4130"/>
</dbReference>
<keyword evidence="9" id="KW-0234">DNA repair</keyword>
<evidence type="ECO:0000256" key="5">
    <source>
        <dbReference type="ARBA" id="ARBA00022763"/>
    </source>
</evidence>
<evidence type="ECO:0000313" key="12">
    <source>
        <dbReference type="EMBL" id="MDM0045977.1"/>
    </source>
</evidence>
<dbReference type="NCBIfam" id="TIGR03914">
    <property type="entry name" value="UDG_fam_dom"/>
    <property type="match status" value="1"/>
</dbReference>
<gene>
    <name evidence="12" type="ORF">QTH91_15925</name>
</gene>